<evidence type="ECO:0000313" key="3">
    <source>
        <dbReference type="Proteomes" id="UP001596495"/>
    </source>
</evidence>
<dbReference type="EMBL" id="JBHTBX010000002">
    <property type="protein sequence ID" value="MFC7433894.1"/>
    <property type="molecule type" value="Genomic_DNA"/>
</dbReference>
<gene>
    <name evidence="2" type="ORF">ACFQNJ_05155</name>
</gene>
<evidence type="ECO:0000313" key="2">
    <source>
        <dbReference type="EMBL" id="MFC7433894.1"/>
    </source>
</evidence>
<organism evidence="2 3">
    <name type="scientific">Hydrogenophaga bisanensis</name>
    <dbReference type="NCBI Taxonomy" id="439611"/>
    <lineage>
        <taxon>Bacteria</taxon>
        <taxon>Pseudomonadati</taxon>
        <taxon>Pseudomonadota</taxon>
        <taxon>Betaproteobacteria</taxon>
        <taxon>Burkholderiales</taxon>
        <taxon>Comamonadaceae</taxon>
        <taxon>Hydrogenophaga</taxon>
    </lineage>
</organism>
<reference evidence="3" key="1">
    <citation type="journal article" date="2019" name="Int. J. Syst. Evol. Microbiol.">
        <title>The Global Catalogue of Microorganisms (GCM) 10K type strain sequencing project: providing services to taxonomists for standard genome sequencing and annotation.</title>
        <authorList>
            <consortium name="The Broad Institute Genomics Platform"/>
            <consortium name="The Broad Institute Genome Sequencing Center for Infectious Disease"/>
            <person name="Wu L."/>
            <person name="Ma J."/>
        </authorList>
    </citation>
    <scope>NUCLEOTIDE SEQUENCE [LARGE SCALE GENOMIC DNA]</scope>
    <source>
        <strain evidence="3">CCUG 54518</strain>
    </source>
</reference>
<dbReference type="PANTHER" id="PTHR33993">
    <property type="entry name" value="GLYOXALASE-RELATED"/>
    <property type="match status" value="1"/>
</dbReference>
<dbReference type="CDD" id="cd07247">
    <property type="entry name" value="SgaA_N_like"/>
    <property type="match status" value="1"/>
</dbReference>
<sequence>MTPPVPMCPVVHFEMPYQDRERAARFYAAVFGWTHQMMGPEMGEYLLVNTVENGPRPGVLPEAPVAAIHGGLYPKDPASPIQHPSVVIAVEDIRAAMERVRTAGGQVLGEPMTIPGVGEYVAFEDTEGNRNSIIQPSMGDQPCAS</sequence>
<dbReference type="InterPro" id="IPR052164">
    <property type="entry name" value="Anthracycline_SecMetBiosynth"/>
</dbReference>
<dbReference type="RefSeq" id="WP_382254483.1">
    <property type="nucleotide sequence ID" value="NZ_JBHTBX010000002.1"/>
</dbReference>
<dbReference type="InterPro" id="IPR037523">
    <property type="entry name" value="VOC_core"/>
</dbReference>
<dbReference type="Proteomes" id="UP001596495">
    <property type="component" value="Unassembled WGS sequence"/>
</dbReference>
<dbReference type="InterPro" id="IPR004360">
    <property type="entry name" value="Glyas_Fos-R_dOase_dom"/>
</dbReference>
<evidence type="ECO:0000259" key="1">
    <source>
        <dbReference type="PROSITE" id="PS51819"/>
    </source>
</evidence>
<name>A0ABW2R746_9BURK</name>
<accession>A0ABW2R746</accession>
<dbReference type="PROSITE" id="PS51819">
    <property type="entry name" value="VOC"/>
    <property type="match status" value="1"/>
</dbReference>
<keyword evidence="3" id="KW-1185">Reference proteome</keyword>
<dbReference type="Gene3D" id="3.10.180.10">
    <property type="entry name" value="2,3-Dihydroxybiphenyl 1,2-Dioxygenase, domain 1"/>
    <property type="match status" value="1"/>
</dbReference>
<comment type="caution">
    <text evidence="2">The sequence shown here is derived from an EMBL/GenBank/DDBJ whole genome shotgun (WGS) entry which is preliminary data.</text>
</comment>
<dbReference type="InterPro" id="IPR029068">
    <property type="entry name" value="Glyas_Bleomycin-R_OHBP_Dase"/>
</dbReference>
<dbReference type="Pfam" id="PF00903">
    <property type="entry name" value="Glyoxalase"/>
    <property type="match status" value="1"/>
</dbReference>
<protein>
    <submittedName>
        <fullName evidence="2">VOC family protein</fullName>
    </submittedName>
</protein>
<proteinExistence type="predicted"/>
<dbReference type="SUPFAM" id="SSF54593">
    <property type="entry name" value="Glyoxalase/Bleomycin resistance protein/Dihydroxybiphenyl dioxygenase"/>
    <property type="match status" value="1"/>
</dbReference>
<feature type="domain" description="VOC" evidence="1">
    <location>
        <begin position="9"/>
        <end position="136"/>
    </location>
</feature>